<dbReference type="OrthoDB" id="422727at2759"/>
<comment type="caution">
    <text evidence="1">The sequence shown here is derived from an EMBL/GenBank/DDBJ whole genome shotgun (WGS) entry which is preliminary data.</text>
</comment>
<gene>
    <name evidence="1" type="ORF">AK812_SmicGene15394</name>
</gene>
<organism evidence="1 2">
    <name type="scientific">Symbiodinium microadriaticum</name>
    <name type="common">Dinoflagellate</name>
    <name type="synonym">Zooxanthella microadriatica</name>
    <dbReference type="NCBI Taxonomy" id="2951"/>
    <lineage>
        <taxon>Eukaryota</taxon>
        <taxon>Sar</taxon>
        <taxon>Alveolata</taxon>
        <taxon>Dinophyceae</taxon>
        <taxon>Suessiales</taxon>
        <taxon>Symbiodiniaceae</taxon>
        <taxon>Symbiodinium</taxon>
    </lineage>
</organism>
<dbReference type="Proteomes" id="UP000186817">
    <property type="component" value="Unassembled WGS sequence"/>
</dbReference>
<dbReference type="EMBL" id="LSRX01000280">
    <property type="protein sequence ID" value="OLQ01820.1"/>
    <property type="molecule type" value="Genomic_DNA"/>
</dbReference>
<evidence type="ECO:0000313" key="2">
    <source>
        <dbReference type="Proteomes" id="UP000186817"/>
    </source>
</evidence>
<protein>
    <submittedName>
        <fullName evidence="1">Uncharacterized protein</fullName>
    </submittedName>
</protein>
<evidence type="ECO:0000313" key="1">
    <source>
        <dbReference type="EMBL" id="OLQ01820.1"/>
    </source>
</evidence>
<sequence length="175" mass="20130">MAAPALPGPIFADAVVNVDADDEPQMTLRPQYPSWWRTRHASQIYDWEKLMLSTIDEGEHVYQFYEQAGNRHHRSIELYSLQAEARRAHTQIERALKLVMTHRLRTLEWYAEVLDMDVRRLSKGGSEHLLLQFMRKPSARSPALGVLQGNMRCRSPAREDGDSSINSVYKAARPV</sequence>
<proteinExistence type="predicted"/>
<reference evidence="1 2" key="1">
    <citation type="submission" date="2016-02" db="EMBL/GenBank/DDBJ databases">
        <title>Genome analysis of coral dinoflagellate symbionts highlights evolutionary adaptations to a symbiotic lifestyle.</title>
        <authorList>
            <person name="Aranda M."/>
            <person name="Li Y."/>
            <person name="Liew Y.J."/>
            <person name="Baumgarten S."/>
            <person name="Simakov O."/>
            <person name="Wilson M."/>
            <person name="Piel J."/>
            <person name="Ashoor H."/>
            <person name="Bougouffa S."/>
            <person name="Bajic V.B."/>
            <person name="Ryu T."/>
            <person name="Ravasi T."/>
            <person name="Bayer T."/>
            <person name="Micklem G."/>
            <person name="Kim H."/>
            <person name="Bhak J."/>
            <person name="Lajeunesse T.C."/>
            <person name="Voolstra C.R."/>
        </authorList>
    </citation>
    <scope>NUCLEOTIDE SEQUENCE [LARGE SCALE GENOMIC DNA]</scope>
    <source>
        <strain evidence="1 2">CCMP2467</strain>
    </source>
</reference>
<keyword evidence="2" id="KW-1185">Reference proteome</keyword>
<name>A0A1Q9E327_SYMMI</name>
<dbReference type="AlphaFoldDB" id="A0A1Q9E327"/>
<accession>A0A1Q9E327</accession>